<protein>
    <submittedName>
        <fullName evidence="1">Uncharacterized protein</fullName>
    </submittedName>
</protein>
<evidence type="ECO:0000313" key="2">
    <source>
        <dbReference type="Proteomes" id="UP000254589"/>
    </source>
</evidence>
<gene>
    <name evidence="1" type="ORF">NCTC13159_03534</name>
</gene>
<reference evidence="1 2" key="1">
    <citation type="submission" date="2018-06" db="EMBL/GenBank/DDBJ databases">
        <authorList>
            <consortium name="Pathogen Informatics"/>
            <person name="Doyle S."/>
        </authorList>
    </citation>
    <scope>NUCLEOTIDE SEQUENCE [LARGE SCALE GENOMIC DNA]</scope>
    <source>
        <strain evidence="1 2">NCTC13159</strain>
    </source>
</reference>
<name>A0AAJ4ZEW3_PANPU</name>
<dbReference type="Proteomes" id="UP000254589">
    <property type="component" value="Unassembled WGS sequence"/>
</dbReference>
<evidence type="ECO:0000313" key="1">
    <source>
        <dbReference type="EMBL" id="SUA92013.1"/>
    </source>
</evidence>
<accession>A0AAJ4ZEW3</accession>
<sequence length="40" mass="4474">MSFPAFTVAVAPYTRQPRDEMQIAFAKPIDPRHDGVDAAR</sequence>
<dbReference type="EMBL" id="UGSJ01000001">
    <property type="protein sequence ID" value="SUA92013.1"/>
    <property type="molecule type" value="Genomic_DNA"/>
</dbReference>
<proteinExistence type="predicted"/>
<dbReference type="AlphaFoldDB" id="A0AAJ4ZEW3"/>
<comment type="caution">
    <text evidence="1">The sequence shown here is derived from an EMBL/GenBank/DDBJ whole genome shotgun (WGS) entry which is preliminary data.</text>
</comment>
<organism evidence="1 2">
    <name type="scientific">Pandoraea pulmonicola</name>
    <dbReference type="NCBI Taxonomy" id="93221"/>
    <lineage>
        <taxon>Bacteria</taxon>
        <taxon>Pseudomonadati</taxon>
        <taxon>Pseudomonadota</taxon>
        <taxon>Betaproteobacteria</taxon>
        <taxon>Burkholderiales</taxon>
        <taxon>Burkholderiaceae</taxon>
        <taxon>Pandoraea</taxon>
    </lineage>
</organism>